<comment type="caution">
    <text evidence="3">The sequence shown here is derived from an EMBL/GenBank/DDBJ whole genome shotgun (WGS) entry which is preliminary data.</text>
</comment>
<dbReference type="GO" id="GO:0016791">
    <property type="term" value="F:phosphatase activity"/>
    <property type="evidence" value="ECO:0007669"/>
    <property type="project" value="TreeGrafter"/>
</dbReference>
<dbReference type="Pfam" id="PF07228">
    <property type="entry name" value="SpoIIE"/>
    <property type="match status" value="1"/>
</dbReference>
<dbReference type="PROSITE" id="PS51746">
    <property type="entry name" value="PPM_2"/>
    <property type="match status" value="1"/>
</dbReference>
<name>A0A4R3MV49_9BACI</name>
<dbReference type="PANTHER" id="PTHR43156:SF15">
    <property type="entry name" value="PHOSPHOSERINE PHOSPHATASE RSBU"/>
    <property type="match status" value="1"/>
</dbReference>
<gene>
    <name evidence="3" type="ORF">EDD68_11474</name>
</gene>
<dbReference type="InterPro" id="IPR036457">
    <property type="entry name" value="PPM-type-like_dom_sf"/>
</dbReference>
<dbReference type="Proteomes" id="UP000294650">
    <property type="component" value="Unassembled WGS sequence"/>
</dbReference>
<evidence type="ECO:0000259" key="2">
    <source>
        <dbReference type="PROSITE" id="PS51746"/>
    </source>
</evidence>
<sequence length="336" mass="39362">MQTVNLEKENYKQLLKRFIEKNDEETLYKADLFSKESIRQNVTPDEIIHVYIQALEDLYPDLPETFRRSLDFLLETMISYGVAYKEFQEMREEQLEIKSELALAAKMQEKLLNTRVPEIKGLDIGAISIPAKQMNGDYYHFIEDHRGNLGVAIADVIGKGFPAALCMSMVKYTMDSFPESRMLPKRILQLLNRVVEKNVDPGMFVTMFYGLYNPDSHDFYYASAGHEPGLFYHGQHGVFTEIEAKGLVLGVERDVTYKQYKRRIELGDMIVLLTDGVTECRRGERFLERDEVIEVMKQYTHLPAQQMVERVFRYFEELQDFQLRDDFTLIVIRREN</sequence>
<dbReference type="EMBL" id="SMAN01000014">
    <property type="protein sequence ID" value="TCT20390.1"/>
    <property type="molecule type" value="Genomic_DNA"/>
</dbReference>
<dbReference type="FunFam" id="3.60.40.10:FF:000045">
    <property type="entry name" value="Stage II sporulation protein E"/>
    <property type="match status" value="1"/>
</dbReference>
<dbReference type="Gene3D" id="3.60.40.10">
    <property type="entry name" value="PPM-type phosphatase domain"/>
    <property type="match status" value="1"/>
</dbReference>
<dbReference type="OrthoDB" id="311592at2"/>
<evidence type="ECO:0000313" key="4">
    <source>
        <dbReference type="Proteomes" id="UP000294650"/>
    </source>
</evidence>
<dbReference type="InterPro" id="IPR052016">
    <property type="entry name" value="Bact_Sigma-Reg"/>
</dbReference>
<keyword evidence="4" id="KW-1185">Reference proteome</keyword>
<dbReference type="PANTHER" id="PTHR43156">
    <property type="entry name" value="STAGE II SPORULATION PROTEIN E-RELATED"/>
    <property type="match status" value="1"/>
</dbReference>
<dbReference type="InterPro" id="IPR017944">
    <property type="entry name" value="KaiA/RbsU_helical_domain_sf"/>
</dbReference>
<evidence type="ECO:0000313" key="3">
    <source>
        <dbReference type="EMBL" id="TCT20390.1"/>
    </source>
</evidence>
<reference evidence="3 4" key="1">
    <citation type="submission" date="2019-03" db="EMBL/GenBank/DDBJ databases">
        <title>Genomic Encyclopedia of Type Strains, Phase IV (KMG-IV): sequencing the most valuable type-strain genomes for metagenomic binning, comparative biology and taxonomic classification.</title>
        <authorList>
            <person name="Goeker M."/>
        </authorList>
    </citation>
    <scope>NUCLEOTIDE SEQUENCE [LARGE SCALE GENOMIC DNA]</scope>
    <source>
        <strain evidence="3 4">DSM 25894</strain>
    </source>
</reference>
<dbReference type="RefSeq" id="WP_132372190.1">
    <property type="nucleotide sequence ID" value="NZ_SMAN01000014.1"/>
</dbReference>
<dbReference type="Pfam" id="PF08673">
    <property type="entry name" value="RsbU_N"/>
    <property type="match status" value="1"/>
</dbReference>
<accession>A0A4R3MV49</accession>
<dbReference type="SUPFAM" id="SSF81606">
    <property type="entry name" value="PP2C-like"/>
    <property type="match status" value="1"/>
</dbReference>
<feature type="domain" description="PPM-type phosphatase" evidence="2">
    <location>
        <begin position="123"/>
        <end position="334"/>
    </location>
</feature>
<dbReference type="SUPFAM" id="SSF101215">
    <property type="entry name" value="KaiA/RbsU domain"/>
    <property type="match status" value="1"/>
</dbReference>
<dbReference type="SMART" id="SM00331">
    <property type="entry name" value="PP2C_SIG"/>
    <property type="match status" value="1"/>
</dbReference>
<dbReference type="AlphaFoldDB" id="A0A4R3MV49"/>
<organism evidence="3 4">
    <name type="scientific">Melghiribacillus thermohalophilus</name>
    <dbReference type="NCBI Taxonomy" id="1324956"/>
    <lineage>
        <taxon>Bacteria</taxon>
        <taxon>Bacillati</taxon>
        <taxon>Bacillota</taxon>
        <taxon>Bacilli</taxon>
        <taxon>Bacillales</taxon>
        <taxon>Bacillaceae</taxon>
        <taxon>Melghiribacillus</taxon>
    </lineage>
</organism>
<dbReference type="InterPro" id="IPR001932">
    <property type="entry name" value="PPM-type_phosphatase-like_dom"/>
</dbReference>
<protein>
    <submittedName>
        <fullName evidence="3">Sigma-B regulation protein RsbU (Phosphoserine phosphatase)</fullName>
    </submittedName>
</protein>
<proteinExistence type="predicted"/>
<keyword evidence="1" id="KW-0378">Hydrolase</keyword>
<dbReference type="InterPro" id="IPR014787">
    <property type="entry name" value="PSer_Pase_RsbU_N"/>
</dbReference>
<evidence type="ECO:0000256" key="1">
    <source>
        <dbReference type="ARBA" id="ARBA00022801"/>
    </source>
</evidence>
<dbReference type="Gene3D" id="1.10.1240.30">
    <property type="entry name" value="KaiA/RbsU domain"/>
    <property type="match status" value="1"/>
</dbReference>